<dbReference type="PANTHER" id="PTHR43776">
    <property type="entry name" value="TRANSPORT ATP-BINDING PROTEIN"/>
    <property type="match status" value="1"/>
</dbReference>
<dbReference type="Pfam" id="PF00005">
    <property type="entry name" value="ABC_tran"/>
    <property type="match status" value="2"/>
</dbReference>
<dbReference type="PROSITE" id="PS00211">
    <property type="entry name" value="ABC_TRANSPORTER_1"/>
    <property type="match status" value="2"/>
</dbReference>
<keyword evidence="3 5" id="KW-0067">ATP-binding</keyword>
<dbReference type="GO" id="GO:0005524">
    <property type="term" value="F:ATP binding"/>
    <property type="evidence" value="ECO:0007669"/>
    <property type="project" value="UniProtKB-KW"/>
</dbReference>
<keyword evidence="6" id="KW-1185">Reference proteome</keyword>
<accession>A0ABP7AFZ5</accession>
<dbReference type="RefSeq" id="WP_344807434.1">
    <property type="nucleotide sequence ID" value="NZ_BAABAB010000028.1"/>
</dbReference>
<dbReference type="InterPro" id="IPR017871">
    <property type="entry name" value="ABC_transporter-like_CS"/>
</dbReference>
<protein>
    <submittedName>
        <fullName evidence="5">ABC transporter ATP-binding protein</fullName>
    </submittedName>
</protein>
<evidence type="ECO:0000256" key="3">
    <source>
        <dbReference type="ARBA" id="ARBA00022840"/>
    </source>
</evidence>
<evidence type="ECO:0000256" key="1">
    <source>
        <dbReference type="ARBA" id="ARBA00022448"/>
    </source>
</evidence>
<dbReference type="CDD" id="cd03257">
    <property type="entry name" value="ABC_NikE_OppD_transporters"/>
    <property type="match status" value="2"/>
</dbReference>
<dbReference type="EMBL" id="BAABAB010000028">
    <property type="protein sequence ID" value="GAA3631519.1"/>
    <property type="molecule type" value="Genomic_DNA"/>
</dbReference>
<dbReference type="InterPro" id="IPR050319">
    <property type="entry name" value="ABC_transp_ATP-bind"/>
</dbReference>
<dbReference type="NCBIfam" id="NF007739">
    <property type="entry name" value="PRK10419.1"/>
    <property type="match status" value="2"/>
</dbReference>
<feature type="domain" description="ABC transporter" evidence="4">
    <location>
        <begin position="4"/>
        <end position="253"/>
    </location>
</feature>
<dbReference type="InterPro" id="IPR013563">
    <property type="entry name" value="Oligopep_ABC_C"/>
</dbReference>
<dbReference type="Gene3D" id="3.40.50.300">
    <property type="entry name" value="P-loop containing nucleotide triphosphate hydrolases"/>
    <property type="match status" value="2"/>
</dbReference>
<dbReference type="NCBIfam" id="NF008453">
    <property type="entry name" value="PRK11308.1"/>
    <property type="match status" value="2"/>
</dbReference>
<reference evidence="6" key="1">
    <citation type="journal article" date="2019" name="Int. J. Syst. Evol. Microbiol.">
        <title>The Global Catalogue of Microorganisms (GCM) 10K type strain sequencing project: providing services to taxonomists for standard genome sequencing and annotation.</title>
        <authorList>
            <consortium name="The Broad Institute Genomics Platform"/>
            <consortium name="The Broad Institute Genome Sequencing Center for Infectious Disease"/>
            <person name="Wu L."/>
            <person name="Ma J."/>
        </authorList>
    </citation>
    <scope>NUCLEOTIDE SEQUENCE [LARGE SCALE GENOMIC DNA]</scope>
    <source>
        <strain evidence="6">JCM 16929</strain>
    </source>
</reference>
<feature type="domain" description="ABC transporter" evidence="4">
    <location>
        <begin position="358"/>
        <end position="619"/>
    </location>
</feature>
<dbReference type="Pfam" id="PF08352">
    <property type="entry name" value="oligo_HPY"/>
    <property type="match status" value="2"/>
</dbReference>
<dbReference type="Proteomes" id="UP001501490">
    <property type="component" value="Unassembled WGS sequence"/>
</dbReference>
<evidence type="ECO:0000313" key="6">
    <source>
        <dbReference type="Proteomes" id="UP001501490"/>
    </source>
</evidence>
<evidence type="ECO:0000259" key="4">
    <source>
        <dbReference type="PROSITE" id="PS50893"/>
    </source>
</evidence>
<evidence type="ECO:0000256" key="2">
    <source>
        <dbReference type="ARBA" id="ARBA00022741"/>
    </source>
</evidence>
<gene>
    <name evidence="5" type="ORF">GCM10022236_37640</name>
</gene>
<dbReference type="SUPFAM" id="SSF52540">
    <property type="entry name" value="P-loop containing nucleoside triphosphate hydrolases"/>
    <property type="match status" value="2"/>
</dbReference>
<dbReference type="PROSITE" id="PS50893">
    <property type="entry name" value="ABC_TRANSPORTER_2"/>
    <property type="match status" value="2"/>
</dbReference>
<keyword evidence="2" id="KW-0547">Nucleotide-binding</keyword>
<dbReference type="InterPro" id="IPR003439">
    <property type="entry name" value="ABC_transporter-like_ATP-bd"/>
</dbReference>
<organism evidence="5 6">
    <name type="scientific">Microlunatus ginsengisoli</name>
    <dbReference type="NCBI Taxonomy" id="363863"/>
    <lineage>
        <taxon>Bacteria</taxon>
        <taxon>Bacillati</taxon>
        <taxon>Actinomycetota</taxon>
        <taxon>Actinomycetes</taxon>
        <taxon>Propionibacteriales</taxon>
        <taxon>Propionibacteriaceae</taxon>
        <taxon>Microlunatus</taxon>
    </lineage>
</organism>
<sequence length="631" mass="68815">MALLDVTDLQIRYEPKRHAAVDAVRDVSFSIEPGEFVGLIGESGSGKTTLGTAVLRLLQKPGRISGGSIVFDGTDITGLAEDDLRAMRWTDIATVFQSSMNALNPVVRIEGQFRDVIEHHTQLRGDAVLERIRTLFDMVLIDHRFITAYPHELSGGMKQRINLALALAIDPQFVLLDEPTTGLDVVVQHSILENVRKLQAELGFAVLFISHDIGTVLDLSDRILVMYAGEIVEEQPSASLLRDPMHPYTKGLLGSYGDPRAETVHVTYVPGRPPDLSHRPTGCPFAPRCPEKIGRCESLDPPLLRLDGGRVACHVAELQRASDDVVDGVGPIVTGFAGPEFVKSAGEAAERRSDDVVLDVEGVSKTYQRRRGLKVERTRAVIDVSFTLRRGGVTALVGQSGSGKSTLAKMITGVETPTGGTIRFCADGASEGRSDREGQTVGAMRGRTLRRYRSHVQMVFQDPYSSLNPAKTLGYILGRAVHNHQGLTGEAARAKVLELLDTVALTPADRYINRFAYELSGGQRQRVVIARALAAEPELIIADEPISSLDVSIRAEVLELLNTLVQQRGVSILYITHDLLSARMLADQVIVLNEGRVVEQGPALEVIRNPKDDYTKLLLEAVPNPFAELSA</sequence>
<dbReference type="InterPro" id="IPR003593">
    <property type="entry name" value="AAA+_ATPase"/>
</dbReference>
<name>A0ABP7AFZ5_9ACTN</name>
<proteinExistence type="predicted"/>
<evidence type="ECO:0000313" key="5">
    <source>
        <dbReference type="EMBL" id="GAA3631519.1"/>
    </source>
</evidence>
<dbReference type="NCBIfam" id="TIGR01727">
    <property type="entry name" value="oligo_HPY"/>
    <property type="match status" value="1"/>
</dbReference>
<keyword evidence="1" id="KW-0813">Transport</keyword>
<dbReference type="InterPro" id="IPR027417">
    <property type="entry name" value="P-loop_NTPase"/>
</dbReference>
<comment type="caution">
    <text evidence="5">The sequence shown here is derived from an EMBL/GenBank/DDBJ whole genome shotgun (WGS) entry which is preliminary data.</text>
</comment>
<dbReference type="SMART" id="SM00382">
    <property type="entry name" value="AAA"/>
    <property type="match status" value="2"/>
</dbReference>